<evidence type="ECO:0000313" key="5">
    <source>
        <dbReference type="Proteomes" id="UP000318336"/>
    </source>
</evidence>
<keyword evidence="5" id="KW-1185">Reference proteome</keyword>
<feature type="domain" description="Peptidase M15A C-terminal" evidence="3">
    <location>
        <begin position="121"/>
        <end position="232"/>
    </location>
</feature>
<accession>A0A542X827</accession>
<dbReference type="Gene3D" id="3.30.1380.10">
    <property type="match status" value="1"/>
</dbReference>
<reference evidence="4 5" key="1">
    <citation type="submission" date="2019-06" db="EMBL/GenBank/DDBJ databases">
        <title>Sequencing the genomes of 1000 actinobacteria strains.</title>
        <authorList>
            <person name="Klenk H.-P."/>
        </authorList>
    </citation>
    <scope>NUCLEOTIDE SEQUENCE [LARGE SCALE GENOMIC DNA]</scope>
    <source>
        <strain evidence="4 5">DSM 24617</strain>
    </source>
</reference>
<dbReference type="GO" id="GO:0004180">
    <property type="term" value="F:carboxypeptidase activity"/>
    <property type="evidence" value="ECO:0007669"/>
    <property type="project" value="UniProtKB-KW"/>
</dbReference>
<comment type="caution">
    <text evidence="4">The sequence shown here is derived from an EMBL/GenBank/DDBJ whole genome shotgun (WGS) entry which is preliminary data.</text>
</comment>
<dbReference type="Proteomes" id="UP000318336">
    <property type="component" value="Unassembled WGS sequence"/>
</dbReference>
<keyword evidence="4" id="KW-0645">Protease</keyword>
<feature type="signal peptide" evidence="1">
    <location>
        <begin position="1"/>
        <end position="18"/>
    </location>
</feature>
<evidence type="ECO:0000259" key="2">
    <source>
        <dbReference type="Pfam" id="PF01471"/>
    </source>
</evidence>
<organism evidence="4 5">
    <name type="scientific">Barrientosiimonas humi</name>
    <dbReference type="NCBI Taxonomy" id="999931"/>
    <lineage>
        <taxon>Bacteria</taxon>
        <taxon>Bacillati</taxon>
        <taxon>Actinomycetota</taxon>
        <taxon>Actinomycetes</taxon>
        <taxon>Micrococcales</taxon>
        <taxon>Dermacoccaceae</taxon>
        <taxon>Barrientosiimonas</taxon>
    </lineage>
</organism>
<dbReference type="InterPro" id="IPR009045">
    <property type="entry name" value="Zn_M74/Hedgehog-like"/>
</dbReference>
<dbReference type="InterPro" id="IPR036365">
    <property type="entry name" value="PGBD-like_sf"/>
</dbReference>
<dbReference type="InterPro" id="IPR036366">
    <property type="entry name" value="PGBDSf"/>
</dbReference>
<gene>
    <name evidence="4" type="ORF">FB554_0096</name>
</gene>
<keyword evidence="1" id="KW-0732">Signal</keyword>
<keyword evidence="4" id="KW-0121">Carboxypeptidase</keyword>
<dbReference type="SUPFAM" id="SSF55166">
    <property type="entry name" value="Hedgehog/DD-peptidase"/>
    <property type="match status" value="1"/>
</dbReference>
<dbReference type="SUPFAM" id="SSF47090">
    <property type="entry name" value="PGBD-like"/>
    <property type="match status" value="1"/>
</dbReference>
<evidence type="ECO:0000313" key="4">
    <source>
        <dbReference type="EMBL" id="TQL31981.1"/>
    </source>
</evidence>
<dbReference type="Pfam" id="PF01471">
    <property type="entry name" value="PG_binding_1"/>
    <property type="match status" value="1"/>
</dbReference>
<keyword evidence="4" id="KW-0378">Hydrolase</keyword>
<evidence type="ECO:0000256" key="1">
    <source>
        <dbReference type="SAM" id="SignalP"/>
    </source>
</evidence>
<dbReference type="Gene3D" id="1.10.101.10">
    <property type="entry name" value="PGBD-like superfamily/PGBD"/>
    <property type="match status" value="1"/>
</dbReference>
<dbReference type="InterPro" id="IPR013230">
    <property type="entry name" value="Peptidase_M15A_C"/>
</dbReference>
<dbReference type="EMBL" id="VFOK01000001">
    <property type="protein sequence ID" value="TQL31981.1"/>
    <property type="molecule type" value="Genomic_DNA"/>
</dbReference>
<sequence length="246" mass="25304">MRTARSLPHLIAAGSLVAAGLTGVGVATGASQASAAQACESWSSTLRPGSTGSGVKELQIRVAGWVPSGQVMGADGIYGDQTKAAVARFQKAYGLADDGIAGSQTFAKLRSLTKSDCTPINFTYAEASNNCGKGFTGSASVKENLRRSLWQAQALRRQLGDKPLPVSSGFRDSACNSASGGASSSQHLTGKALDFTPPSGVSMCALARQARSAGYGGIFGPGYPGHSNHVHGDWRTTKAWSASQCF</sequence>
<proteinExistence type="predicted"/>
<dbReference type="OrthoDB" id="9810670at2"/>
<name>A0A542X827_9MICO</name>
<feature type="domain" description="Peptidoglycan binding-like" evidence="2">
    <location>
        <begin position="52"/>
        <end position="109"/>
    </location>
</feature>
<protein>
    <submittedName>
        <fullName evidence="4">Zinc D-Ala-D-Ala carboxypeptidase</fullName>
    </submittedName>
</protein>
<dbReference type="RefSeq" id="WP_142004144.1">
    <property type="nucleotide sequence ID" value="NZ_CAJTBP010000001.1"/>
</dbReference>
<evidence type="ECO:0000259" key="3">
    <source>
        <dbReference type="Pfam" id="PF08291"/>
    </source>
</evidence>
<dbReference type="Pfam" id="PF08291">
    <property type="entry name" value="Peptidase_M15_3"/>
    <property type="match status" value="1"/>
</dbReference>
<dbReference type="InterPro" id="IPR002477">
    <property type="entry name" value="Peptidoglycan-bd-like"/>
</dbReference>
<dbReference type="AlphaFoldDB" id="A0A542X827"/>
<feature type="chain" id="PRO_5038730251" evidence="1">
    <location>
        <begin position="19"/>
        <end position="246"/>
    </location>
</feature>